<sequence length="100" mass="11823">MVQMQHRVVNLISKSPSERRDIEIQVVLPWIRKKSNLFKDLDKEILTRDKINYSTVSNTEFTDHNPNEKAFIICLFCKQFVTNYIDTDSADRRSVQFQSV</sequence>
<name>A0AA88Y9S3_PINIB</name>
<evidence type="ECO:0000313" key="2">
    <source>
        <dbReference type="Proteomes" id="UP001186944"/>
    </source>
</evidence>
<accession>A0AA88Y9S3</accession>
<protein>
    <submittedName>
        <fullName evidence="1">Uncharacterized protein</fullName>
    </submittedName>
</protein>
<comment type="caution">
    <text evidence="1">The sequence shown here is derived from an EMBL/GenBank/DDBJ whole genome shotgun (WGS) entry which is preliminary data.</text>
</comment>
<dbReference type="EMBL" id="VSWD01000009">
    <property type="protein sequence ID" value="KAK3092250.1"/>
    <property type="molecule type" value="Genomic_DNA"/>
</dbReference>
<reference evidence="1" key="1">
    <citation type="submission" date="2019-08" db="EMBL/GenBank/DDBJ databases">
        <title>The improved chromosome-level genome for the pearl oyster Pinctada fucata martensii using PacBio sequencing and Hi-C.</title>
        <authorList>
            <person name="Zheng Z."/>
        </authorList>
    </citation>
    <scope>NUCLEOTIDE SEQUENCE</scope>
    <source>
        <strain evidence="1">ZZ-2019</strain>
        <tissue evidence="1">Adductor muscle</tissue>
    </source>
</reference>
<proteinExistence type="predicted"/>
<evidence type="ECO:0000313" key="1">
    <source>
        <dbReference type="EMBL" id="KAK3092250.1"/>
    </source>
</evidence>
<dbReference type="Proteomes" id="UP001186944">
    <property type="component" value="Unassembled WGS sequence"/>
</dbReference>
<gene>
    <name evidence="1" type="ORF">FSP39_000325</name>
</gene>
<organism evidence="1 2">
    <name type="scientific">Pinctada imbricata</name>
    <name type="common">Atlantic pearl-oyster</name>
    <name type="synonym">Pinctada martensii</name>
    <dbReference type="NCBI Taxonomy" id="66713"/>
    <lineage>
        <taxon>Eukaryota</taxon>
        <taxon>Metazoa</taxon>
        <taxon>Spiralia</taxon>
        <taxon>Lophotrochozoa</taxon>
        <taxon>Mollusca</taxon>
        <taxon>Bivalvia</taxon>
        <taxon>Autobranchia</taxon>
        <taxon>Pteriomorphia</taxon>
        <taxon>Pterioida</taxon>
        <taxon>Pterioidea</taxon>
        <taxon>Pteriidae</taxon>
        <taxon>Pinctada</taxon>
    </lineage>
</organism>
<dbReference type="AlphaFoldDB" id="A0AA88Y9S3"/>
<keyword evidence="2" id="KW-1185">Reference proteome</keyword>